<feature type="non-terminal residue" evidence="2">
    <location>
        <position position="1"/>
    </location>
</feature>
<gene>
    <name evidence="2" type="ORF">EJD97_020572</name>
</gene>
<proteinExistence type="predicted"/>
<dbReference type="EMBL" id="RXGB01006020">
    <property type="protein sequence ID" value="TMW87006.1"/>
    <property type="molecule type" value="Genomic_DNA"/>
</dbReference>
<sequence>WKSAKTRPGRRTTRRTVVVTTDRRGLRRPILGAFSSAAFFIPLDGKCDGPSQARRSVEGLCFKILQLLESGYWDHFSDLHDGPAGRTVMAMTVRHKLRNPTLGQTSPSSFSSCTTLPPTDRHRH</sequence>
<feature type="non-terminal residue" evidence="2">
    <location>
        <position position="124"/>
    </location>
</feature>
<dbReference type="AlphaFoldDB" id="A0A6N2AXK6"/>
<reference evidence="2" key="1">
    <citation type="submission" date="2019-05" db="EMBL/GenBank/DDBJ databases">
        <title>The de novo reference genome and transcriptome assemblies of the wild tomato species Solanum chilense.</title>
        <authorList>
            <person name="Stam R."/>
            <person name="Nosenko T."/>
            <person name="Hoerger A.C."/>
            <person name="Stephan W."/>
            <person name="Seidel M.A."/>
            <person name="Kuhn J.M.M."/>
            <person name="Haberer G."/>
            <person name="Tellier A."/>
        </authorList>
    </citation>
    <scope>NUCLEOTIDE SEQUENCE</scope>
    <source>
        <tissue evidence="2">Mature leaves</tissue>
    </source>
</reference>
<feature type="region of interest" description="Disordered" evidence="1">
    <location>
        <begin position="99"/>
        <end position="124"/>
    </location>
</feature>
<comment type="caution">
    <text evidence="2">The sequence shown here is derived from an EMBL/GenBank/DDBJ whole genome shotgun (WGS) entry which is preliminary data.</text>
</comment>
<name>A0A6N2AXK6_SOLCI</name>
<protein>
    <submittedName>
        <fullName evidence="2">Uncharacterized protein</fullName>
    </submittedName>
</protein>
<accession>A0A6N2AXK6</accession>
<feature type="compositionally biased region" description="Polar residues" evidence="1">
    <location>
        <begin position="101"/>
        <end position="117"/>
    </location>
</feature>
<organism evidence="2">
    <name type="scientific">Solanum chilense</name>
    <name type="common">Tomato</name>
    <name type="synonym">Lycopersicon chilense</name>
    <dbReference type="NCBI Taxonomy" id="4083"/>
    <lineage>
        <taxon>Eukaryota</taxon>
        <taxon>Viridiplantae</taxon>
        <taxon>Streptophyta</taxon>
        <taxon>Embryophyta</taxon>
        <taxon>Tracheophyta</taxon>
        <taxon>Spermatophyta</taxon>
        <taxon>Magnoliopsida</taxon>
        <taxon>eudicotyledons</taxon>
        <taxon>Gunneridae</taxon>
        <taxon>Pentapetalae</taxon>
        <taxon>asterids</taxon>
        <taxon>lamiids</taxon>
        <taxon>Solanales</taxon>
        <taxon>Solanaceae</taxon>
        <taxon>Solanoideae</taxon>
        <taxon>Solaneae</taxon>
        <taxon>Solanum</taxon>
        <taxon>Solanum subgen. Lycopersicon</taxon>
    </lineage>
</organism>
<evidence type="ECO:0000313" key="2">
    <source>
        <dbReference type="EMBL" id="TMW87006.1"/>
    </source>
</evidence>
<evidence type="ECO:0000256" key="1">
    <source>
        <dbReference type="SAM" id="MobiDB-lite"/>
    </source>
</evidence>